<keyword evidence="4" id="KW-0963">Cytoplasm</keyword>
<evidence type="ECO:0000256" key="5">
    <source>
        <dbReference type="ARBA" id="ARBA00022630"/>
    </source>
</evidence>
<dbReference type="Gene3D" id="3.50.50.60">
    <property type="entry name" value="FAD/NAD(P)-binding domain"/>
    <property type="match status" value="1"/>
</dbReference>
<dbReference type="Pfam" id="PF01593">
    <property type="entry name" value="Amino_oxidase"/>
    <property type="match status" value="1"/>
</dbReference>
<feature type="transmembrane region" description="Helical" evidence="8">
    <location>
        <begin position="61"/>
        <end position="85"/>
    </location>
</feature>
<protein>
    <recommendedName>
        <fullName evidence="9">Amine oxidase domain-containing protein</fullName>
    </recommendedName>
</protein>
<dbReference type="SUPFAM" id="SSF51905">
    <property type="entry name" value="FAD/NAD(P)-binding domain"/>
    <property type="match status" value="1"/>
</dbReference>
<feature type="transmembrane region" description="Helical" evidence="8">
    <location>
        <begin position="25"/>
        <end position="49"/>
    </location>
</feature>
<evidence type="ECO:0000256" key="3">
    <source>
        <dbReference type="ARBA" id="ARBA00005995"/>
    </source>
</evidence>
<keyword evidence="6" id="KW-0274">FAD</keyword>
<keyword evidence="8" id="KW-0472">Membrane</keyword>
<keyword evidence="8" id="KW-0812">Transmembrane</keyword>
<keyword evidence="7" id="KW-0560">Oxidoreductase</keyword>
<evidence type="ECO:0000256" key="4">
    <source>
        <dbReference type="ARBA" id="ARBA00022490"/>
    </source>
</evidence>
<evidence type="ECO:0000256" key="1">
    <source>
        <dbReference type="ARBA" id="ARBA00001974"/>
    </source>
</evidence>
<keyword evidence="8" id="KW-1133">Transmembrane helix</keyword>
<dbReference type="InterPro" id="IPR002937">
    <property type="entry name" value="Amino_oxidase"/>
</dbReference>
<dbReference type="AlphaFoldDB" id="A0A814N212"/>
<evidence type="ECO:0000313" key="10">
    <source>
        <dbReference type="EMBL" id="CAF1086811.1"/>
    </source>
</evidence>
<feature type="domain" description="Amine oxidase" evidence="9">
    <location>
        <begin position="105"/>
        <end position="174"/>
    </location>
</feature>
<evidence type="ECO:0000256" key="7">
    <source>
        <dbReference type="ARBA" id="ARBA00023002"/>
    </source>
</evidence>
<evidence type="ECO:0000256" key="2">
    <source>
        <dbReference type="ARBA" id="ARBA00004496"/>
    </source>
</evidence>
<dbReference type="InterPro" id="IPR050281">
    <property type="entry name" value="Flavin_monoamine_oxidase"/>
</dbReference>
<comment type="caution">
    <text evidence="10">The sequence shown here is derived from an EMBL/GenBank/DDBJ whole genome shotgun (WGS) entry which is preliminary data.</text>
</comment>
<sequence length="185" mass="21752">MLDTNITSNDDTSLFDIGTQQSYAIQFWIFLFLIIPSIISALFALYHLLRERALRQALHNHIIIILIIINLFYQMTDMCFFIHYFRTYQSFMPTPTFRLFWGYIDWSFNKTSTHGSHTFIKTGSNTHDIKRLAMPWPNQPAKPLILFAGEGTHERFYGTAHGAFMTGIREAKRIVELYKKEFINQ</sequence>
<dbReference type="PANTHER" id="PTHR10742:SF405">
    <property type="entry name" value="PEROXISOMAL N(1)-ACETYL-SPERMINE_SPERMIDINE OXIDASE"/>
    <property type="match status" value="1"/>
</dbReference>
<keyword evidence="5" id="KW-0285">Flavoprotein</keyword>
<gene>
    <name evidence="10" type="ORF">IZO911_LOCUS22272</name>
</gene>
<organism evidence="10 11">
    <name type="scientific">Adineta steineri</name>
    <dbReference type="NCBI Taxonomy" id="433720"/>
    <lineage>
        <taxon>Eukaryota</taxon>
        <taxon>Metazoa</taxon>
        <taxon>Spiralia</taxon>
        <taxon>Gnathifera</taxon>
        <taxon>Rotifera</taxon>
        <taxon>Eurotatoria</taxon>
        <taxon>Bdelloidea</taxon>
        <taxon>Adinetida</taxon>
        <taxon>Adinetidae</taxon>
        <taxon>Adineta</taxon>
    </lineage>
</organism>
<dbReference type="InterPro" id="IPR036188">
    <property type="entry name" value="FAD/NAD-bd_sf"/>
</dbReference>
<dbReference type="GO" id="GO:0046592">
    <property type="term" value="F:polyamine oxidase activity"/>
    <property type="evidence" value="ECO:0007669"/>
    <property type="project" value="TreeGrafter"/>
</dbReference>
<accession>A0A814N212</accession>
<evidence type="ECO:0000256" key="6">
    <source>
        <dbReference type="ARBA" id="ARBA00022827"/>
    </source>
</evidence>
<comment type="cofactor">
    <cofactor evidence="1">
        <name>FAD</name>
        <dbReference type="ChEBI" id="CHEBI:57692"/>
    </cofactor>
</comment>
<comment type="subcellular location">
    <subcellularLocation>
        <location evidence="2">Cytoplasm</location>
    </subcellularLocation>
</comment>
<proteinExistence type="inferred from homology"/>
<reference evidence="10" key="1">
    <citation type="submission" date="2021-02" db="EMBL/GenBank/DDBJ databases">
        <authorList>
            <person name="Nowell W R."/>
        </authorList>
    </citation>
    <scope>NUCLEOTIDE SEQUENCE</scope>
</reference>
<name>A0A814N212_9BILA</name>
<dbReference type="PANTHER" id="PTHR10742">
    <property type="entry name" value="FLAVIN MONOAMINE OXIDASE"/>
    <property type="match status" value="1"/>
</dbReference>
<evidence type="ECO:0000259" key="9">
    <source>
        <dbReference type="Pfam" id="PF01593"/>
    </source>
</evidence>
<evidence type="ECO:0000256" key="8">
    <source>
        <dbReference type="SAM" id="Phobius"/>
    </source>
</evidence>
<dbReference type="GO" id="GO:0005737">
    <property type="term" value="C:cytoplasm"/>
    <property type="evidence" value="ECO:0007669"/>
    <property type="project" value="UniProtKB-SubCell"/>
</dbReference>
<dbReference type="EMBL" id="CAJNOE010000247">
    <property type="protein sequence ID" value="CAF1086811.1"/>
    <property type="molecule type" value="Genomic_DNA"/>
</dbReference>
<comment type="similarity">
    <text evidence="3">Belongs to the flavin monoamine oxidase family.</text>
</comment>
<evidence type="ECO:0000313" key="11">
    <source>
        <dbReference type="Proteomes" id="UP000663860"/>
    </source>
</evidence>
<dbReference type="Proteomes" id="UP000663860">
    <property type="component" value="Unassembled WGS sequence"/>
</dbReference>